<reference evidence="9" key="1">
    <citation type="journal article" date="2020" name="Mol. Plant Microbe">
        <title>Rhizobial microsymbionts of the narrowly endemic Oxytropis species growing in Kamchatka are characterized by significant genetic diversity and possess a set of genes that are associated with T3SS and T6SS secretion systems and can affect the development of symbiosis.</title>
        <authorList>
            <person name="Safronova V."/>
            <person name="Guro P."/>
            <person name="Sazanova A."/>
            <person name="Kuznetsova I."/>
            <person name="Belimov A."/>
            <person name="Yakubov V."/>
            <person name="Chirak E."/>
            <person name="Afonin A."/>
            <person name="Gogolev Y."/>
            <person name="Andronov E."/>
            <person name="Tikhonovich I."/>
        </authorList>
    </citation>
    <scope>NUCLEOTIDE SEQUENCE [LARGE SCALE GENOMIC DNA]</scope>
    <source>
        <strain evidence="9">583</strain>
        <plasmid evidence="9">p_2</plasmid>
    </source>
</reference>
<dbReference type="InterPro" id="IPR036390">
    <property type="entry name" value="WH_DNA-bd_sf"/>
</dbReference>
<dbReference type="PROSITE" id="PS50931">
    <property type="entry name" value="HTH_LYSR"/>
    <property type="match status" value="1"/>
</dbReference>
<dbReference type="Proteomes" id="UP000515465">
    <property type="component" value="Plasmid p_2"/>
</dbReference>
<protein>
    <submittedName>
        <fullName evidence="8">LysR family transcriptional regulator</fullName>
    </submittedName>
</protein>
<dbReference type="InterPro" id="IPR050389">
    <property type="entry name" value="LysR-type_TF"/>
</dbReference>
<accession>A0A7G6T492</accession>
<feature type="region of interest" description="Disordered" evidence="6">
    <location>
        <begin position="330"/>
        <end position="356"/>
    </location>
</feature>
<keyword evidence="8" id="KW-0614">Plasmid</keyword>
<dbReference type="PANTHER" id="PTHR30118:SF15">
    <property type="entry name" value="TRANSCRIPTIONAL REGULATORY PROTEIN"/>
    <property type="match status" value="1"/>
</dbReference>
<dbReference type="PANTHER" id="PTHR30118">
    <property type="entry name" value="HTH-TYPE TRANSCRIPTIONAL REGULATOR LEUO-RELATED"/>
    <property type="match status" value="1"/>
</dbReference>
<gene>
    <name evidence="8" type="ORF">HB778_35265</name>
</gene>
<dbReference type="SUPFAM" id="SSF53850">
    <property type="entry name" value="Periplasmic binding protein-like II"/>
    <property type="match status" value="1"/>
</dbReference>
<evidence type="ECO:0000256" key="1">
    <source>
        <dbReference type="ARBA" id="ARBA00009437"/>
    </source>
</evidence>
<geneLocation type="plasmid" evidence="8 9">
    <name>p_2</name>
</geneLocation>
<keyword evidence="5" id="KW-0804">Transcription</keyword>
<organism evidence="8 9">
    <name type="scientific">Mesorhizobium huakuii</name>
    <dbReference type="NCBI Taxonomy" id="28104"/>
    <lineage>
        <taxon>Bacteria</taxon>
        <taxon>Pseudomonadati</taxon>
        <taxon>Pseudomonadota</taxon>
        <taxon>Alphaproteobacteria</taxon>
        <taxon>Hyphomicrobiales</taxon>
        <taxon>Phyllobacteriaceae</taxon>
        <taxon>Mesorhizobium</taxon>
    </lineage>
</organism>
<evidence type="ECO:0000256" key="3">
    <source>
        <dbReference type="ARBA" id="ARBA00023015"/>
    </source>
</evidence>
<dbReference type="Pfam" id="PF03466">
    <property type="entry name" value="LysR_substrate"/>
    <property type="match status" value="1"/>
</dbReference>
<keyword evidence="4" id="KW-0238">DNA-binding</keyword>
<evidence type="ECO:0000256" key="4">
    <source>
        <dbReference type="ARBA" id="ARBA00023125"/>
    </source>
</evidence>
<feature type="compositionally biased region" description="Polar residues" evidence="6">
    <location>
        <begin position="337"/>
        <end position="347"/>
    </location>
</feature>
<proteinExistence type="inferred from homology"/>
<dbReference type="InterPro" id="IPR005119">
    <property type="entry name" value="LysR_subst-bd"/>
</dbReference>
<dbReference type="AlphaFoldDB" id="A0A7G6T492"/>
<keyword evidence="3" id="KW-0805">Transcription regulation</keyword>
<sequence length="356" mass="39265">MDELSCSRQMSSKTRERPRLIVEGPRAAQQQQMLASIDLNLLLSLEALLEHRNVTHAARHVRLSQPSMSRALTRLRGIFNDDLLVRGSIGLVPTPQAERLAQMLPPVLDALRGMVNRQGKWRSKTIMAMPDHQALILLPPLLPLLREHAPNLDIVTGSFLAGALRRLEQGEIDLAVGQIGGTPPGFFRRRLYTDRFACLLRYDHPALAQEWTMETFAGLRQAAIASDSKDGFGRVHDELVTLHLQDRDPVLVSNLLTAAVAIAATDLVLIVPHRVATRIAALLPLAIVDPPVELTPYEVGLIWHERCHRDPEHHWLRHKIAVAALAGTEPTHASKVRGQTTDASSCPSGGDAVPTQ</sequence>
<dbReference type="EMBL" id="CP050297">
    <property type="protein sequence ID" value="QND61574.1"/>
    <property type="molecule type" value="Genomic_DNA"/>
</dbReference>
<dbReference type="Gene3D" id="3.40.190.10">
    <property type="entry name" value="Periplasmic binding protein-like II"/>
    <property type="match status" value="2"/>
</dbReference>
<dbReference type="GO" id="GO:0003677">
    <property type="term" value="F:DNA binding"/>
    <property type="evidence" value="ECO:0007669"/>
    <property type="project" value="UniProtKB-KW"/>
</dbReference>
<dbReference type="SUPFAM" id="SSF46785">
    <property type="entry name" value="Winged helix' DNA-binding domain"/>
    <property type="match status" value="1"/>
</dbReference>
<evidence type="ECO:0000313" key="8">
    <source>
        <dbReference type="EMBL" id="QND61574.1"/>
    </source>
</evidence>
<name>A0A7G6T492_9HYPH</name>
<evidence type="ECO:0000256" key="2">
    <source>
        <dbReference type="ARBA" id="ARBA00022458"/>
    </source>
</evidence>
<evidence type="ECO:0000259" key="7">
    <source>
        <dbReference type="PROSITE" id="PS50931"/>
    </source>
</evidence>
<dbReference type="Gene3D" id="1.10.10.10">
    <property type="entry name" value="Winged helix-like DNA-binding domain superfamily/Winged helix DNA-binding domain"/>
    <property type="match status" value="1"/>
</dbReference>
<comment type="similarity">
    <text evidence="1">Belongs to the LysR transcriptional regulatory family.</text>
</comment>
<evidence type="ECO:0000313" key="9">
    <source>
        <dbReference type="Proteomes" id="UP000515465"/>
    </source>
</evidence>
<dbReference type="Pfam" id="PF00126">
    <property type="entry name" value="HTH_1"/>
    <property type="match status" value="1"/>
</dbReference>
<dbReference type="GO" id="GO:0003700">
    <property type="term" value="F:DNA-binding transcription factor activity"/>
    <property type="evidence" value="ECO:0007669"/>
    <property type="project" value="InterPro"/>
</dbReference>
<evidence type="ECO:0000256" key="5">
    <source>
        <dbReference type="ARBA" id="ARBA00023163"/>
    </source>
</evidence>
<keyword evidence="2" id="KW-0536">Nodulation</keyword>
<dbReference type="InterPro" id="IPR000847">
    <property type="entry name" value="LysR_HTH_N"/>
</dbReference>
<dbReference type="InterPro" id="IPR036388">
    <property type="entry name" value="WH-like_DNA-bd_sf"/>
</dbReference>
<feature type="domain" description="HTH lysR-type" evidence="7">
    <location>
        <begin position="37"/>
        <end position="94"/>
    </location>
</feature>
<evidence type="ECO:0000256" key="6">
    <source>
        <dbReference type="SAM" id="MobiDB-lite"/>
    </source>
</evidence>